<feature type="compositionally biased region" description="Low complexity" evidence="1">
    <location>
        <begin position="11"/>
        <end position="21"/>
    </location>
</feature>
<dbReference type="Proteomes" id="UP000319040">
    <property type="component" value="Unassembled WGS sequence"/>
</dbReference>
<dbReference type="InterPro" id="IPR025295">
    <property type="entry name" value="eCIS_core_dom"/>
</dbReference>
<feature type="region of interest" description="Disordered" evidence="1">
    <location>
        <begin position="71"/>
        <end position="121"/>
    </location>
</feature>
<feature type="domain" description="eCIS core" evidence="2">
    <location>
        <begin position="151"/>
        <end position="226"/>
    </location>
</feature>
<feature type="compositionally biased region" description="Polar residues" evidence="1">
    <location>
        <begin position="100"/>
        <end position="113"/>
    </location>
</feature>
<dbReference type="EMBL" id="FXTB01000004">
    <property type="protein sequence ID" value="SMO63979.1"/>
    <property type="molecule type" value="Genomic_DNA"/>
</dbReference>
<feature type="region of interest" description="Disordered" evidence="1">
    <location>
        <begin position="1"/>
        <end position="21"/>
    </location>
</feature>
<evidence type="ECO:0000313" key="4">
    <source>
        <dbReference type="Proteomes" id="UP000319040"/>
    </source>
</evidence>
<reference evidence="3 4" key="1">
    <citation type="submission" date="2017-05" db="EMBL/GenBank/DDBJ databases">
        <authorList>
            <person name="Varghese N."/>
            <person name="Submissions S."/>
        </authorList>
    </citation>
    <scope>NUCLEOTIDE SEQUENCE [LARGE SCALE GENOMIC DNA]</scope>
    <source>
        <strain evidence="3 4">DSM 27040</strain>
    </source>
</reference>
<keyword evidence="4" id="KW-1185">Reference proteome</keyword>
<dbReference type="RefSeq" id="WP_142533170.1">
    <property type="nucleotide sequence ID" value="NZ_FXTB01000004.1"/>
</dbReference>
<organism evidence="3 4">
    <name type="scientific">Saccharicrinis carchari</name>
    <dbReference type="NCBI Taxonomy" id="1168039"/>
    <lineage>
        <taxon>Bacteria</taxon>
        <taxon>Pseudomonadati</taxon>
        <taxon>Bacteroidota</taxon>
        <taxon>Bacteroidia</taxon>
        <taxon>Marinilabiliales</taxon>
        <taxon>Marinilabiliaceae</taxon>
        <taxon>Saccharicrinis</taxon>
    </lineage>
</organism>
<sequence>MFTSQNKLVESHSSSSANNHHAPFIQPRLQVGQPNHKYEVEAEHVADTLAGGMHSTDSFFNTSFFSKSTDQISTVQTLPEREQQEEDEVQEKPLREAGTPTIQSSSGDDQPQAQCEECEEEDGFLQAKATEGTSLAPSIEARLSNSSGSYLDTPIRHEMEAGFGTDFSKVKVYADSEAIQMNHELYAQAFSHGSDIYFNEGKYKPNSREGKHLLAHELTHTIQQGANVQPMIQKNGDETAEESSSGSSTPLADLIGGIVRDQLSNSSMKRHLSSLGTALQSLAVESATGEGDQPATSTERLAALGISGAFETTSAAILRDPEFAALRQQIINIIGGSDEAAFIAALAAGIAAVLADVPLSASPSQDLGAGFSVGGSFDLGSIQSLQFNEVQLYAQYASDYFRTRITGTLSRDDDTEEFSGSGTGEVRIGNDISHLMGRVTINSDGEVVFVGRLSAGHQFGGSDRLVLTTDLTHSFASGETIIQPGVSGRFNLGSDQSLRVGSSLSISTDSGLTGVTGFVEYNARFLQLRIEGNMTGISEEGGLIPGGDTRVQGMLTIPFGL</sequence>
<gene>
    <name evidence="3" type="ORF">SAMN06265379_1042</name>
</gene>
<protein>
    <recommendedName>
        <fullName evidence="2">eCIS core domain-containing protein</fullName>
    </recommendedName>
</protein>
<dbReference type="AlphaFoldDB" id="A0A521CX08"/>
<accession>A0A521CX08</accession>
<dbReference type="Pfam" id="PF13699">
    <property type="entry name" value="eCIS_core"/>
    <property type="match status" value="1"/>
</dbReference>
<proteinExistence type="predicted"/>
<evidence type="ECO:0000313" key="3">
    <source>
        <dbReference type="EMBL" id="SMO63979.1"/>
    </source>
</evidence>
<evidence type="ECO:0000259" key="2">
    <source>
        <dbReference type="Pfam" id="PF13699"/>
    </source>
</evidence>
<dbReference type="OrthoDB" id="292792at2"/>
<name>A0A521CX08_SACCC</name>
<evidence type="ECO:0000256" key="1">
    <source>
        <dbReference type="SAM" id="MobiDB-lite"/>
    </source>
</evidence>